<dbReference type="EMBL" id="WUEZ01000015">
    <property type="protein sequence ID" value="NEI35225.1"/>
    <property type="molecule type" value="Genomic_DNA"/>
</dbReference>
<sequence length="537" mass="59707">MQRLFRRDNGRWTFRVAVPKHLRETIGKLEISKSLGLVSFAEAQKLARVESMKVDAIFAAATDHQKASPSPLQPMTDREILYLAQKYLHGLEANVGTVPFEERARSERLEAVQEASFDISQGGIEDAGLQQVASRVAGSAGRPSLPLSDLLRVTEAIQRALLEHYARDEDRASLRAEGRYDPAFSAVDGRALPIPPLTVRKAIELYKADPERSNVAPRTRGAYEFRYRLLEELLGPDKLIGSVTRADVREARDIMLRLPPNAAKRFPGKTLREIAVAAEKDKIAPMSAKSGVLYVEALSALFNWLSREEMVSRNPAVGLKGPALDDETDRRSFSIDELRKLLEASAFNGECGYGWLYWMPRLALYTGARFAELLALRVADVVEEDGVTCISISPHENRRLKTRGSKRLVPIHPALEQAGFLQHVATQPEHGLVFPDAVGPKDMITAQNKKMGREIRSLFEDDTLVFHGLRHTFKDAAGRARIPRDLVSMLGGWKIGDGHAAMDSYGRDRLLPVLFEEISKIEFPGLDIGPVTHPNVA</sequence>
<dbReference type="Pfam" id="PF20172">
    <property type="entry name" value="DUF6538"/>
    <property type="match status" value="1"/>
</dbReference>
<accession>A0A6P0B697</accession>
<dbReference type="InterPro" id="IPR050090">
    <property type="entry name" value="Tyrosine_recombinase_XerCD"/>
</dbReference>
<comment type="similarity">
    <text evidence="1">Belongs to the 'phage' integrase family.</text>
</comment>
<dbReference type="Proteomes" id="UP000471560">
    <property type="component" value="Unassembled WGS sequence"/>
</dbReference>
<protein>
    <submittedName>
        <fullName evidence="6">Tyrosine-type recombinase/integrase</fullName>
    </submittedName>
</protein>
<dbReference type="CDD" id="cd01184">
    <property type="entry name" value="INT_C_like_1"/>
    <property type="match status" value="1"/>
</dbReference>
<reference evidence="6 7" key="1">
    <citation type="submission" date="2019-12" db="EMBL/GenBank/DDBJ databases">
        <title>Rhizobium genotypes associated with high levels of biological nitrogen fixation by grain legumes in a temperate-maritime cropping system.</title>
        <authorList>
            <person name="Maluk M."/>
            <person name="Francesc Ferrando Molina F."/>
            <person name="Lopez Del Egido L."/>
            <person name="Lafos M."/>
            <person name="Langarica-Fuentes A."/>
            <person name="Gebre Yohannes G."/>
            <person name="Young M.W."/>
            <person name="Martin P."/>
            <person name="Gantlett R."/>
            <person name="Kenicer G."/>
            <person name="Hawes C."/>
            <person name="Begg G.S."/>
            <person name="Quilliam R.S."/>
            <person name="Squire G.R."/>
            <person name="Poole P.S."/>
            <person name="Young P.W."/>
            <person name="Iannetta P.M."/>
            <person name="James E.K."/>
        </authorList>
    </citation>
    <scope>NUCLEOTIDE SEQUENCE [LARGE SCALE GENOMIC DNA]</scope>
    <source>
        <strain evidence="6 7">JHI1096</strain>
    </source>
</reference>
<evidence type="ECO:0000256" key="3">
    <source>
        <dbReference type="ARBA" id="ARBA00023125"/>
    </source>
</evidence>
<dbReference type="InterPro" id="IPR011010">
    <property type="entry name" value="DNA_brk_join_enz"/>
</dbReference>
<feature type="domain" description="Tyr recombinase" evidence="5">
    <location>
        <begin position="328"/>
        <end position="520"/>
    </location>
</feature>
<dbReference type="InterPro" id="IPR013762">
    <property type="entry name" value="Integrase-like_cat_sf"/>
</dbReference>
<evidence type="ECO:0000256" key="2">
    <source>
        <dbReference type="ARBA" id="ARBA00022908"/>
    </source>
</evidence>
<evidence type="ECO:0000256" key="4">
    <source>
        <dbReference type="ARBA" id="ARBA00023172"/>
    </source>
</evidence>
<evidence type="ECO:0000259" key="5">
    <source>
        <dbReference type="PROSITE" id="PS51898"/>
    </source>
</evidence>
<keyword evidence="4" id="KW-0233">DNA recombination</keyword>
<dbReference type="SUPFAM" id="SSF56349">
    <property type="entry name" value="DNA breaking-rejoining enzymes"/>
    <property type="match status" value="1"/>
</dbReference>
<evidence type="ECO:0000313" key="7">
    <source>
        <dbReference type="Proteomes" id="UP000471560"/>
    </source>
</evidence>
<comment type="caution">
    <text evidence="6">The sequence shown here is derived from an EMBL/GenBank/DDBJ whole genome shotgun (WGS) entry which is preliminary data.</text>
</comment>
<dbReference type="InterPro" id="IPR002104">
    <property type="entry name" value="Integrase_catalytic"/>
</dbReference>
<gene>
    <name evidence="6" type="ORF">GR204_14700</name>
</gene>
<dbReference type="Gene3D" id="1.10.443.10">
    <property type="entry name" value="Intergrase catalytic core"/>
    <property type="match status" value="1"/>
</dbReference>
<dbReference type="RefSeq" id="WP_164576957.1">
    <property type="nucleotide sequence ID" value="NZ_WUEZ01000015.1"/>
</dbReference>
<dbReference type="PROSITE" id="PS51898">
    <property type="entry name" value="TYR_RECOMBINASE"/>
    <property type="match status" value="1"/>
</dbReference>
<dbReference type="Gene3D" id="1.10.150.130">
    <property type="match status" value="1"/>
</dbReference>
<name>A0A6P0B697_RHILE</name>
<keyword evidence="2" id="KW-0229">DNA integration</keyword>
<dbReference type="InterPro" id="IPR046668">
    <property type="entry name" value="DUF6538"/>
</dbReference>
<evidence type="ECO:0000256" key="1">
    <source>
        <dbReference type="ARBA" id="ARBA00008857"/>
    </source>
</evidence>
<organism evidence="6 7">
    <name type="scientific">Rhizobium leguminosarum</name>
    <dbReference type="NCBI Taxonomy" id="384"/>
    <lineage>
        <taxon>Bacteria</taxon>
        <taxon>Pseudomonadati</taxon>
        <taxon>Pseudomonadota</taxon>
        <taxon>Alphaproteobacteria</taxon>
        <taxon>Hyphomicrobiales</taxon>
        <taxon>Rhizobiaceae</taxon>
        <taxon>Rhizobium/Agrobacterium group</taxon>
        <taxon>Rhizobium</taxon>
    </lineage>
</organism>
<dbReference type="InterPro" id="IPR010998">
    <property type="entry name" value="Integrase_recombinase_N"/>
</dbReference>
<dbReference type="AlphaFoldDB" id="A0A6P0B697"/>
<dbReference type="PANTHER" id="PTHR30349">
    <property type="entry name" value="PHAGE INTEGRASE-RELATED"/>
    <property type="match status" value="1"/>
</dbReference>
<evidence type="ECO:0000313" key="6">
    <source>
        <dbReference type="EMBL" id="NEI35225.1"/>
    </source>
</evidence>
<proteinExistence type="inferred from homology"/>
<keyword evidence="3" id="KW-0238">DNA-binding</keyword>
<dbReference type="GO" id="GO:0006310">
    <property type="term" value="P:DNA recombination"/>
    <property type="evidence" value="ECO:0007669"/>
    <property type="project" value="UniProtKB-KW"/>
</dbReference>
<dbReference type="GO" id="GO:0003677">
    <property type="term" value="F:DNA binding"/>
    <property type="evidence" value="ECO:0007669"/>
    <property type="project" value="UniProtKB-KW"/>
</dbReference>
<dbReference type="Pfam" id="PF00589">
    <property type="entry name" value="Phage_integrase"/>
    <property type="match status" value="1"/>
</dbReference>
<dbReference type="GO" id="GO:0015074">
    <property type="term" value="P:DNA integration"/>
    <property type="evidence" value="ECO:0007669"/>
    <property type="project" value="UniProtKB-KW"/>
</dbReference>
<dbReference type="PANTHER" id="PTHR30349:SF64">
    <property type="entry name" value="PROPHAGE INTEGRASE INTD-RELATED"/>
    <property type="match status" value="1"/>
</dbReference>